<dbReference type="Proteomes" id="UP000017559">
    <property type="component" value="Unassembled WGS sequence"/>
</dbReference>
<dbReference type="InterPro" id="IPR036873">
    <property type="entry name" value="Rhodanese-like_dom_sf"/>
</dbReference>
<dbReference type="InterPro" id="IPR001763">
    <property type="entry name" value="Rhodanese-like_dom"/>
</dbReference>
<protein>
    <submittedName>
        <fullName evidence="3">Rhodanese domain-containing protein</fullName>
    </submittedName>
</protein>
<feature type="region of interest" description="Disordered" evidence="1">
    <location>
        <begin position="1"/>
        <end position="34"/>
    </location>
</feature>
<evidence type="ECO:0000256" key="1">
    <source>
        <dbReference type="SAM" id="MobiDB-lite"/>
    </source>
</evidence>
<dbReference type="PROSITE" id="PS50206">
    <property type="entry name" value="RHODANESE_3"/>
    <property type="match status" value="1"/>
</dbReference>
<dbReference type="SUPFAM" id="SSF52821">
    <property type="entry name" value="Rhodanese/Cell cycle control phosphatase"/>
    <property type="match status" value="1"/>
</dbReference>
<dbReference type="AlphaFoldDB" id="V2XG10"/>
<feature type="domain" description="Rhodanese" evidence="2">
    <location>
        <begin position="232"/>
        <end position="330"/>
    </location>
</feature>
<dbReference type="HOGENOM" id="CLU_069439_0_0_1"/>
<reference evidence="3 4" key="1">
    <citation type="journal article" date="2014" name="BMC Genomics">
        <title>Genome and secretome analysis of the hemibiotrophic fungal pathogen, Moniliophthora roreri, which causes frosty pod rot disease of cacao: mechanisms of the biotrophic and necrotrophic phases.</title>
        <authorList>
            <person name="Meinhardt L.W."/>
            <person name="Costa G.G.L."/>
            <person name="Thomazella D.P.T."/>
            <person name="Teixeira P.J.P.L."/>
            <person name="Carazzolle M.F."/>
            <person name="Schuster S.C."/>
            <person name="Carlson J.E."/>
            <person name="Guiltinan M.J."/>
            <person name="Mieczkowski P."/>
            <person name="Farmer A."/>
            <person name="Ramaraj T."/>
            <person name="Crozier J."/>
            <person name="Davis R.E."/>
            <person name="Shao J."/>
            <person name="Melnick R.L."/>
            <person name="Pereira G.A.G."/>
            <person name="Bailey B.A."/>
        </authorList>
    </citation>
    <scope>NUCLEOTIDE SEQUENCE [LARGE SCALE GENOMIC DNA]</scope>
    <source>
        <strain evidence="3 4">MCA 2997</strain>
    </source>
</reference>
<gene>
    <name evidence="3" type="ORF">Moror_2679</name>
</gene>
<sequence length="366" mass="40116">MPSQSTSSASTTSASSSSSSITSYGNPLDPQLQPLPLRTLSSVREQVAEEIAMRTTRKAQRLDDVEIGVTLTFSSKESSERDLSFLSHIASVIDRLLPTNQYLFIIATTGRPPPDSTSNFMLICASDDDYIQRAMMLISAKFVDRVTATRPGSLEKQFIAEVKDVGLSSYDELALWDVIKKSARAPIDPLLPPPGSRSAERMLSDVRAQLQRLSPLEAFRELRDPTDGTDGVFAPTYLVDIRSQVEREAEGGIAGALVVERGQLEWKFDPRSSEKLTIVDRYDLRLIVFCTDGRASSLAAGQLKDLGMWNATDIVGGFRAWKESKFPVFNVGAGRISRPLMVDLDAALEVINDHLNGPLNGPATHL</sequence>
<dbReference type="KEGG" id="mrr:Moror_2679"/>
<dbReference type="SMART" id="SM00450">
    <property type="entry name" value="RHOD"/>
    <property type="match status" value="1"/>
</dbReference>
<keyword evidence="4" id="KW-1185">Reference proteome</keyword>
<organism evidence="3 4">
    <name type="scientific">Moniliophthora roreri (strain MCA 2997)</name>
    <name type="common">Cocoa frosty pod rot fungus</name>
    <name type="synonym">Crinipellis roreri</name>
    <dbReference type="NCBI Taxonomy" id="1381753"/>
    <lineage>
        <taxon>Eukaryota</taxon>
        <taxon>Fungi</taxon>
        <taxon>Dikarya</taxon>
        <taxon>Basidiomycota</taxon>
        <taxon>Agaricomycotina</taxon>
        <taxon>Agaricomycetes</taxon>
        <taxon>Agaricomycetidae</taxon>
        <taxon>Agaricales</taxon>
        <taxon>Marasmiineae</taxon>
        <taxon>Marasmiaceae</taxon>
        <taxon>Moniliophthora</taxon>
    </lineage>
</organism>
<comment type="caution">
    <text evidence="3">The sequence shown here is derived from an EMBL/GenBank/DDBJ whole genome shotgun (WGS) entry which is preliminary data.</text>
</comment>
<name>V2XG10_MONRO</name>
<dbReference type="Pfam" id="PF00581">
    <property type="entry name" value="Rhodanese"/>
    <property type="match status" value="1"/>
</dbReference>
<evidence type="ECO:0000313" key="3">
    <source>
        <dbReference type="EMBL" id="ESK91455.1"/>
    </source>
</evidence>
<evidence type="ECO:0000259" key="2">
    <source>
        <dbReference type="PROSITE" id="PS50206"/>
    </source>
</evidence>
<evidence type="ECO:0000313" key="4">
    <source>
        <dbReference type="Proteomes" id="UP000017559"/>
    </source>
</evidence>
<dbReference type="EMBL" id="AWSO01000345">
    <property type="protein sequence ID" value="ESK91455.1"/>
    <property type="molecule type" value="Genomic_DNA"/>
</dbReference>
<accession>V2XG10</accession>
<dbReference type="Gene3D" id="3.40.250.10">
    <property type="entry name" value="Rhodanese-like domain"/>
    <property type="match status" value="1"/>
</dbReference>
<proteinExistence type="predicted"/>
<dbReference type="OrthoDB" id="566238at2759"/>